<accession>A0A0L0VT07</accession>
<name>A0A0L0VT07_9BASI</name>
<comment type="caution">
    <text evidence="1">The sequence shown here is derived from an EMBL/GenBank/DDBJ whole genome shotgun (WGS) entry which is preliminary data.</text>
</comment>
<evidence type="ECO:0000313" key="2">
    <source>
        <dbReference type="Proteomes" id="UP000054564"/>
    </source>
</evidence>
<dbReference type="EMBL" id="AJIL01000025">
    <property type="protein sequence ID" value="KNF02140.1"/>
    <property type="molecule type" value="Genomic_DNA"/>
</dbReference>
<sequence>MDTNQASKCKRFARVAKLGFQVAESDSTGLSDYSRKPSSKAADDIFIPDLGALSISTSTRLYLIGPVLSCIFTNKNLLPSSLSYGPKEWFTNCSECWADSGYQVNQLETSNEVFNQMLKVYPEEAIMVTRLPQQ</sequence>
<reference evidence="2" key="1">
    <citation type="submission" date="2014-03" db="EMBL/GenBank/DDBJ databases">
        <title>The Genome Sequence of Puccinia striiformis f. sp. tritici PST-78.</title>
        <authorList>
            <consortium name="The Broad Institute Genome Sequencing Platform"/>
            <person name="Cuomo C."/>
            <person name="Hulbert S."/>
            <person name="Chen X."/>
            <person name="Walker B."/>
            <person name="Young S.K."/>
            <person name="Zeng Q."/>
            <person name="Gargeya S."/>
            <person name="Fitzgerald M."/>
            <person name="Haas B."/>
            <person name="Abouelleil A."/>
            <person name="Alvarado L."/>
            <person name="Arachchi H.M."/>
            <person name="Berlin A.M."/>
            <person name="Chapman S.B."/>
            <person name="Goldberg J."/>
            <person name="Griggs A."/>
            <person name="Gujja S."/>
            <person name="Hansen M."/>
            <person name="Howarth C."/>
            <person name="Imamovic A."/>
            <person name="Larimer J."/>
            <person name="McCowan C."/>
            <person name="Montmayeur A."/>
            <person name="Murphy C."/>
            <person name="Neiman D."/>
            <person name="Pearson M."/>
            <person name="Priest M."/>
            <person name="Roberts A."/>
            <person name="Saif S."/>
            <person name="Shea T."/>
            <person name="Sisk P."/>
            <person name="Sykes S."/>
            <person name="Wortman J."/>
            <person name="Nusbaum C."/>
            <person name="Birren B."/>
        </authorList>
    </citation>
    <scope>NUCLEOTIDE SEQUENCE [LARGE SCALE GENOMIC DNA]</scope>
    <source>
        <strain evidence="2">race PST-78</strain>
    </source>
</reference>
<dbReference type="Proteomes" id="UP000054564">
    <property type="component" value="Unassembled WGS sequence"/>
</dbReference>
<gene>
    <name evidence="1" type="ORF">PSTG_04638</name>
</gene>
<proteinExistence type="predicted"/>
<keyword evidence="2" id="KW-1185">Reference proteome</keyword>
<dbReference type="AlphaFoldDB" id="A0A0L0VT07"/>
<organism evidence="1 2">
    <name type="scientific">Puccinia striiformis f. sp. tritici PST-78</name>
    <dbReference type="NCBI Taxonomy" id="1165861"/>
    <lineage>
        <taxon>Eukaryota</taxon>
        <taxon>Fungi</taxon>
        <taxon>Dikarya</taxon>
        <taxon>Basidiomycota</taxon>
        <taxon>Pucciniomycotina</taxon>
        <taxon>Pucciniomycetes</taxon>
        <taxon>Pucciniales</taxon>
        <taxon>Pucciniaceae</taxon>
        <taxon>Puccinia</taxon>
    </lineage>
</organism>
<evidence type="ECO:0000313" key="1">
    <source>
        <dbReference type="EMBL" id="KNF02140.1"/>
    </source>
</evidence>
<protein>
    <submittedName>
        <fullName evidence="1">Uncharacterized protein</fullName>
    </submittedName>
</protein>